<keyword evidence="3" id="KW-1185">Reference proteome</keyword>
<dbReference type="EMBL" id="JAIUJS010000004">
    <property type="protein sequence ID" value="MCA0153651.1"/>
    <property type="molecule type" value="Genomic_DNA"/>
</dbReference>
<dbReference type="Proteomes" id="UP001198402">
    <property type="component" value="Unassembled WGS sequence"/>
</dbReference>
<dbReference type="InterPro" id="IPR022134">
    <property type="entry name" value="DUF3667"/>
</dbReference>
<evidence type="ECO:0000313" key="2">
    <source>
        <dbReference type="EMBL" id="MCA0153651.1"/>
    </source>
</evidence>
<reference evidence="3" key="1">
    <citation type="submission" date="2023-07" db="EMBL/GenBank/DDBJ databases">
        <authorList>
            <person name="Yue Y."/>
        </authorList>
    </citation>
    <scope>NUCLEOTIDE SEQUENCE [LARGE SCALE GENOMIC DNA]</scope>
    <source>
        <strain evidence="3">2Y89</strain>
    </source>
</reference>
<feature type="transmembrane region" description="Helical" evidence="1">
    <location>
        <begin position="78"/>
        <end position="96"/>
    </location>
</feature>
<feature type="transmembrane region" description="Helical" evidence="1">
    <location>
        <begin position="141"/>
        <end position="161"/>
    </location>
</feature>
<name>A0ABS7Y225_9FLAO</name>
<keyword evidence="1" id="KW-0472">Membrane</keyword>
<evidence type="ECO:0000256" key="1">
    <source>
        <dbReference type="SAM" id="Phobius"/>
    </source>
</evidence>
<dbReference type="RefSeq" id="WP_224478604.1">
    <property type="nucleotide sequence ID" value="NZ_JAIUJS010000004.1"/>
</dbReference>
<dbReference type="Pfam" id="PF12412">
    <property type="entry name" value="DUF3667"/>
    <property type="match status" value="1"/>
</dbReference>
<accession>A0ABS7Y225</accession>
<proteinExistence type="predicted"/>
<organism evidence="2 3">
    <name type="scientific">Winogradskyella vincentii</name>
    <dbReference type="NCBI Taxonomy" id="2877122"/>
    <lineage>
        <taxon>Bacteria</taxon>
        <taxon>Pseudomonadati</taxon>
        <taxon>Bacteroidota</taxon>
        <taxon>Flavobacteriia</taxon>
        <taxon>Flavobacteriales</taxon>
        <taxon>Flavobacteriaceae</taxon>
        <taxon>Winogradskyella</taxon>
    </lineage>
</organism>
<gene>
    <name evidence="2" type="ORF">LBV24_10520</name>
</gene>
<sequence>MQCKNCHTTIEDNQNFCFECGAKNIRNRLRPKVLIRQINEQFLSIDNKFLKTFIDLFKKPEEVINGYINGTRKKYIDVLQYFAIALTLVGIQVFLMDSFFTEELNSSFETLKSLESNSNSKNNPFNINLESFDDINRYQSVLYVLTIPVYALASWLVNFIIRPNFFYNFTEHLVLNIYYYAQVIIITALLSIIFLCFGLDYLVISGVVSLLNFIYHFYTLKKVFKLDFWNGIAFYLLVMVVFGLIGFVIAIILLLIAFFSGFFDAIKK</sequence>
<protein>
    <submittedName>
        <fullName evidence="2">DUF3667 domain-containing protein</fullName>
    </submittedName>
</protein>
<keyword evidence="1" id="KW-1133">Transmembrane helix</keyword>
<keyword evidence="1" id="KW-0812">Transmembrane</keyword>
<feature type="transmembrane region" description="Helical" evidence="1">
    <location>
        <begin position="232"/>
        <end position="259"/>
    </location>
</feature>
<evidence type="ECO:0000313" key="3">
    <source>
        <dbReference type="Proteomes" id="UP001198402"/>
    </source>
</evidence>
<feature type="transmembrane region" description="Helical" evidence="1">
    <location>
        <begin position="201"/>
        <end position="220"/>
    </location>
</feature>
<comment type="caution">
    <text evidence="2">The sequence shown here is derived from an EMBL/GenBank/DDBJ whole genome shotgun (WGS) entry which is preliminary data.</text>
</comment>
<feature type="transmembrane region" description="Helical" evidence="1">
    <location>
        <begin position="173"/>
        <end position="195"/>
    </location>
</feature>